<organism evidence="1 2">
    <name type="scientific">Entomophthora muscae</name>
    <dbReference type="NCBI Taxonomy" id="34485"/>
    <lineage>
        <taxon>Eukaryota</taxon>
        <taxon>Fungi</taxon>
        <taxon>Fungi incertae sedis</taxon>
        <taxon>Zoopagomycota</taxon>
        <taxon>Entomophthoromycotina</taxon>
        <taxon>Entomophthoromycetes</taxon>
        <taxon>Entomophthorales</taxon>
        <taxon>Entomophthoraceae</taxon>
        <taxon>Entomophthora</taxon>
    </lineage>
</organism>
<accession>A0ACC2SQM0</accession>
<reference evidence="1" key="1">
    <citation type="submission" date="2022-04" db="EMBL/GenBank/DDBJ databases">
        <title>Genome of the entomopathogenic fungus Entomophthora muscae.</title>
        <authorList>
            <person name="Elya C."/>
            <person name="Lovett B.R."/>
            <person name="Lee E."/>
            <person name="Macias A.M."/>
            <person name="Hajek A.E."/>
            <person name="De Bivort B.L."/>
            <person name="Kasson M.T."/>
            <person name="De Fine Licht H.H."/>
            <person name="Stajich J.E."/>
        </authorList>
    </citation>
    <scope>NUCLEOTIDE SEQUENCE</scope>
    <source>
        <strain evidence="1">Berkeley</strain>
    </source>
</reference>
<protein>
    <submittedName>
        <fullName evidence="1">Uncharacterized protein</fullName>
    </submittedName>
</protein>
<evidence type="ECO:0000313" key="1">
    <source>
        <dbReference type="EMBL" id="KAJ9064658.1"/>
    </source>
</evidence>
<dbReference type="Proteomes" id="UP001165960">
    <property type="component" value="Unassembled WGS sequence"/>
</dbReference>
<name>A0ACC2SQM0_9FUNG</name>
<dbReference type="EMBL" id="QTSX02004436">
    <property type="protein sequence ID" value="KAJ9064658.1"/>
    <property type="molecule type" value="Genomic_DNA"/>
</dbReference>
<evidence type="ECO:0000313" key="2">
    <source>
        <dbReference type="Proteomes" id="UP001165960"/>
    </source>
</evidence>
<sequence length="110" mass="12008">MGRFAYLGHLCHLAMITVPIGSVIDGLNLGALVHQPAQRHIPDIKRIILLQLTRESGNYKEATALVGMDPKYTSKTFNTFINTGKSLLRRNPCVFPPCSPRSTNGQSSSG</sequence>
<keyword evidence="2" id="KW-1185">Reference proteome</keyword>
<gene>
    <name evidence="1" type="ORF">DSO57_1028107</name>
</gene>
<comment type="caution">
    <text evidence="1">The sequence shown here is derived from an EMBL/GenBank/DDBJ whole genome shotgun (WGS) entry which is preliminary data.</text>
</comment>
<proteinExistence type="predicted"/>